<keyword evidence="3" id="KW-0964">Secreted</keyword>
<proteinExistence type="inferred from homology"/>
<name>A0ABU7AXJ8_9TELE</name>
<organism evidence="8 9">
    <name type="scientific">Ataeniobius toweri</name>
    <dbReference type="NCBI Taxonomy" id="208326"/>
    <lineage>
        <taxon>Eukaryota</taxon>
        <taxon>Metazoa</taxon>
        <taxon>Chordata</taxon>
        <taxon>Craniata</taxon>
        <taxon>Vertebrata</taxon>
        <taxon>Euteleostomi</taxon>
        <taxon>Actinopterygii</taxon>
        <taxon>Neopterygii</taxon>
        <taxon>Teleostei</taxon>
        <taxon>Neoteleostei</taxon>
        <taxon>Acanthomorphata</taxon>
        <taxon>Ovalentaria</taxon>
        <taxon>Atherinomorphae</taxon>
        <taxon>Cyprinodontiformes</taxon>
        <taxon>Goodeidae</taxon>
        <taxon>Ataeniobius</taxon>
    </lineage>
</organism>
<keyword evidence="6" id="KW-0204">Cytolysis</keyword>
<dbReference type="InterPro" id="IPR001870">
    <property type="entry name" value="B30.2/SPRY"/>
</dbReference>
<keyword evidence="9" id="KW-1185">Reference proteome</keyword>
<dbReference type="Pfam" id="PF13765">
    <property type="entry name" value="PRY"/>
    <property type="match status" value="1"/>
</dbReference>
<evidence type="ECO:0000313" key="8">
    <source>
        <dbReference type="EMBL" id="MED6242723.1"/>
    </source>
</evidence>
<feature type="domain" description="B30.2/SPRY" evidence="7">
    <location>
        <begin position="512"/>
        <end position="700"/>
    </location>
</feature>
<dbReference type="Pfam" id="PF18078">
    <property type="entry name" value="Thioredoxin_11"/>
    <property type="match status" value="1"/>
</dbReference>
<dbReference type="PROSITE" id="PS50188">
    <property type="entry name" value="B302_SPRY"/>
    <property type="match status" value="1"/>
</dbReference>
<dbReference type="InterPro" id="IPR048997">
    <property type="entry name" value="Stonustoxin-like_helical"/>
</dbReference>
<accession>A0ABU7AXJ8</accession>
<dbReference type="EMBL" id="JAHUTI010031576">
    <property type="protein sequence ID" value="MED6242723.1"/>
    <property type="molecule type" value="Genomic_DNA"/>
</dbReference>
<dbReference type="SUPFAM" id="SSF49899">
    <property type="entry name" value="Concanavalin A-like lectins/glucanases"/>
    <property type="match status" value="1"/>
</dbReference>
<dbReference type="Pfam" id="PF21109">
    <property type="entry name" value="Stonustoxin_helical"/>
    <property type="match status" value="1"/>
</dbReference>
<dbReference type="SMART" id="SM00449">
    <property type="entry name" value="SPRY"/>
    <property type="match status" value="1"/>
</dbReference>
<evidence type="ECO:0000259" key="7">
    <source>
        <dbReference type="PROSITE" id="PS50188"/>
    </source>
</evidence>
<dbReference type="Proteomes" id="UP001345963">
    <property type="component" value="Unassembled WGS sequence"/>
</dbReference>
<feature type="non-terminal residue" evidence="8">
    <location>
        <position position="1"/>
    </location>
</feature>
<dbReference type="InterPro" id="IPR040581">
    <property type="entry name" value="Thioredoxin_11"/>
</dbReference>
<dbReference type="InterPro" id="IPR003879">
    <property type="entry name" value="Butyrophylin_SPRY"/>
</dbReference>
<dbReference type="CDD" id="cd16040">
    <property type="entry name" value="SPRY_PRY_SNTX"/>
    <property type="match status" value="1"/>
</dbReference>
<dbReference type="SMART" id="SM00589">
    <property type="entry name" value="PRY"/>
    <property type="match status" value="1"/>
</dbReference>
<keyword evidence="4" id="KW-0800">Toxin</keyword>
<dbReference type="PRINTS" id="PR01407">
    <property type="entry name" value="BUTYPHLNCDUF"/>
</dbReference>
<dbReference type="InterPro" id="IPR013320">
    <property type="entry name" value="ConA-like_dom_sf"/>
</dbReference>
<dbReference type="InterPro" id="IPR043136">
    <property type="entry name" value="B30.2/SPRY_sf"/>
</dbReference>
<comment type="subcellular location">
    <subcellularLocation>
        <location evidence="1">Secreted</location>
    </subcellularLocation>
</comment>
<gene>
    <name evidence="8" type="ORF">ATANTOWER_008889</name>
</gene>
<evidence type="ECO:0000313" key="9">
    <source>
        <dbReference type="Proteomes" id="UP001345963"/>
    </source>
</evidence>
<evidence type="ECO:0000256" key="4">
    <source>
        <dbReference type="ARBA" id="ARBA00022656"/>
    </source>
</evidence>
<reference evidence="8 9" key="1">
    <citation type="submission" date="2021-07" db="EMBL/GenBank/DDBJ databases">
        <authorList>
            <person name="Palmer J.M."/>
        </authorList>
    </citation>
    <scope>NUCLEOTIDE SEQUENCE [LARGE SCALE GENOMIC DNA]</scope>
    <source>
        <strain evidence="8 9">AT_MEX2019</strain>
        <tissue evidence="8">Muscle</tissue>
    </source>
</reference>
<evidence type="ECO:0000256" key="3">
    <source>
        <dbReference type="ARBA" id="ARBA00022525"/>
    </source>
</evidence>
<dbReference type="InterPro" id="IPR052090">
    <property type="entry name" value="Cytolytic_pore-forming_toxin"/>
</dbReference>
<evidence type="ECO:0000256" key="6">
    <source>
        <dbReference type="ARBA" id="ARBA00022852"/>
    </source>
</evidence>
<dbReference type="PANTHER" id="PTHR31594">
    <property type="entry name" value="AIG1-TYPE G DOMAIN-CONTAINING PROTEIN"/>
    <property type="match status" value="1"/>
</dbReference>
<dbReference type="Pfam" id="PF00622">
    <property type="entry name" value="SPRY"/>
    <property type="match status" value="1"/>
</dbReference>
<comment type="similarity">
    <text evidence="2">Belongs to the SNTX/VTX toxin family.</text>
</comment>
<evidence type="ECO:0000256" key="5">
    <source>
        <dbReference type="ARBA" id="ARBA00022735"/>
    </source>
</evidence>
<evidence type="ECO:0000256" key="1">
    <source>
        <dbReference type="ARBA" id="ARBA00004613"/>
    </source>
</evidence>
<dbReference type="InterPro" id="IPR003877">
    <property type="entry name" value="SPRY_dom"/>
</dbReference>
<evidence type="ECO:0000256" key="2">
    <source>
        <dbReference type="ARBA" id="ARBA00006480"/>
    </source>
</evidence>
<dbReference type="PANTHER" id="PTHR31594:SF16">
    <property type="entry name" value="SI:CH211-281L24.3"/>
    <property type="match status" value="1"/>
</dbReference>
<dbReference type="Pfam" id="PF24674">
    <property type="entry name" value="MACPF_SNTX"/>
    <property type="match status" value="1"/>
</dbReference>
<comment type="caution">
    <text evidence="8">The sequence shown here is derived from an EMBL/GenBank/DDBJ whole genome shotgun (WGS) entry which is preliminary data.</text>
</comment>
<dbReference type="InterPro" id="IPR006574">
    <property type="entry name" value="PRY"/>
</dbReference>
<keyword evidence="5" id="KW-0354">Hemolysis</keyword>
<dbReference type="InterPro" id="IPR056072">
    <property type="entry name" value="SNTX_MACPF/CDC-like_dom"/>
</dbReference>
<protein>
    <recommendedName>
        <fullName evidence="7">B30.2/SPRY domain-containing protein</fullName>
    </recommendedName>
</protein>
<dbReference type="Gene3D" id="2.60.120.920">
    <property type="match status" value="1"/>
</dbReference>
<sequence>LEDMDSSHLNIPALGRPFSLGMLYDARNDELMTGLSLWDNKFLEDNKRRDEQHSSSFQVISSDSLEEKSSLLDVEASLKASFLSGLIEVSGSAKYLNDKKKFKNQSRVILQYKATSYVSKLSMTSSKAFSAGKLSEEVKSMATHVVTSIQYGANAFFVFDSEKLQSTQVQDFQGTLEGAISKIPKLSVEGKISTKLSEKENSLLNSISCKFYGDFLLENNPTSFEDALKVYQSLSKMLREDTNNSVPVKVSLMPLKTYDPSAAAVTGEICKGLITKAQNVFEDLSHFEMRCNDILEVTALKNFPQIYNSLQKFSDLCKKYENNLRDTMKKKFPLIRAGKEDDSSVEKLLDDRNKSPFSHDNLDRWMSDKEAEADALKICLDGMEGIKISSESQLKKEAFARGVVHTLCFMFTSLENDDPYLDQLESSLHSHSLQSSKNASAAPERDQWYYSDTLIFKLKNKAQDMQSMAKGLKASVKFRFLIAALKNPKYQGASIYHYKQGILASEDFSKPDVPAVETIRSKEDLIWYACELTLNPNTANSYLILSEENKKATCTAWQNYPSHPDRFDKPQVLCNEELHGRCYWEVEWSEASNIGVGVAYKSIERQGVYFGDNDKSWYFGQYGGLEAKNKGNTWKVSTPPGGCRIIGVYLDMHGGTLSFYKVSCDKLEHLYTFKTTFNDHVYPGFYIYPSNNYCMLNPVQ</sequence>